<proteinExistence type="predicted"/>
<evidence type="ECO:0000313" key="2">
    <source>
        <dbReference type="EMBL" id="KXH82798.1"/>
    </source>
</evidence>
<evidence type="ECO:0000313" key="3">
    <source>
        <dbReference type="Proteomes" id="UP000070513"/>
    </source>
</evidence>
<dbReference type="OrthoDB" id="760475at2"/>
<reference evidence="3" key="1">
    <citation type="submission" date="2015-12" db="EMBL/GenBank/DDBJ databases">
        <title>Genome sequence of a biocontrol rhizobacterium Chryseobacterium kwangjuense strain KJ1R5 isolated from pepper (Capsicum annuum L.).</title>
        <authorList>
            <person name="Jeong J.-J."/>
            <person name="Park H."/>
            <person name="Mannaa M."/>
            <person name="Sang M.K."/>
            <person name="Choi I.-G."/>
            <person name="Kim K.D."/>
        </authorList>
    </citation>
    <scope>NUCLEOTIDE SEQUENCE [LARGE SCALE GENOMIC DNA]</scope>
    <source>
        <strain evidence="3">KJ1R5</strain>
    </source>
</reference>
<sequence>MKIFSVLTFIFAMSFCKAQNYSQQKTEIQNLIKVFGECIVKKDTATFKNLFTENSFNWIAVLKKPKGAKTFTKTFKDFHTFLLDKEKQEEIFKNINIENDDAIASVTFDYSFLSDHQVANSGKEFWQLIKIDGQWKIVSLIYTLKSDN</sequence>
<dbReference type="Gene3D" id="3.10.450.50">
    <property type="match status" value="1"/>
</dbReference>
<dbReference type="InterPro" id="IPR032710">
    <property type="entry name" value="NTF2-like_dom_sf"/>
</dbReference>
<gene>
    <name evidence="2" type="ORF">AU378_10125</name>
</gene>
<comment type="caution">
    <text evidence="2">The sequence shown here is derived from an EMBL/GenBank/DDBJ whole genome shotgun (WGS) entry which is preliminary data.</text>
</comment>
<name>A0A135WD02_9FLAO</name>
<organism evidence="2 3">
    <name type="scientific">Chryseobacterium kwangjuense</name>
    <dbReference type="NCBI Taxonomy" id="267125"/>
    <lineage>
        <taxon>Bacteria</taxon>
        <taxon>Pseudomonadati</taxon>
        <taxon>Bacteroidota</taxon>
        <taxon>Flavobacteriia</taxon>
        <taxon>Flavobacteriales</taxon>
        <taxon>Weeksellaceae</taxon>
        <taxon>Chryseobacterium group</taxon>
        <taxon>Chryseobacterium</taxon>
    </lineage>
</organism>
<reference evidence="2 3" key="2">
    <citation type="journal article" date="2016" name="Genome Announc.">
        <title>Draft Genome Sequence of a Biocontrol Rhizobacterium, Chryseobacterium kwangjuense Strain KJ1R5, Isolated from Pepper (Capsicum annuum).</title>
        <authorList>
            <person name="Jeong J.J."/>
            <person name="Park H."/>
            <person name="Park B.H."/>
            <person name="Mannaa M."/>
            <person name="Sang M.K."/>
            <person name="Choi I.G."/>
            <person name="Kim K.D."/>
        </authorList>
    </citation>
    <scope>NUCLEOTIDE SEQUENCE [LARGE SCALE GENOMIC DNA]</scope>
    <source>
        <strain evidence="2 3">KJ1R5</strain>
    </source>
</reference>
<dbReference type="EMBL" id="LPUR01000011">
    <property type="protein sequence ID" value="KXH82798.1"/>
    <property type="molecule type" value="Genomic_DNA"/>
</dbReference>
<dbReference type="Proteomes" id="UP000070513">
    <property type="component" value="Unassembled WGS sequence"/>
</dbReference>
<keyword evidence="1" id="KW-0732">Signal</keyword>
<feature type="chain" id="PRO_5007467728" description="DUF4440 domain-containing protein" evidence="1">
    <location>
        <begin position="19"/>
        <end position="148"/>
    </location>
</feature>
<dbReference type="SUPFAM" id="SSF54427">
    <property type="entry name" value="NTF2-like"/>
    <property type="match status" value="1"/>
</dbReference>
<dbReference type="AlphaFoldDB" id="A0A135WD02"/>
<evidence type="ECO:0000256" key="1">
    <source>
        <dbReference type="SAM" id="SignalP"/>
    </source>
</evidence>
<accession>A0A135WD02</accession>
<feature type="signal peptide" evidence="1">
    <location>
        <begin position="1"/>
        <end position="18"/>
    </location>
</feature>
<protein>
    <recommendedName>
        <fullName evidence="4">DUF4440 domain-containing protein</fullName>
    </recommendedName>
</protein>
<dbReference type="RefSeq" id="WP_062650774.1">
    <property type="nucleotide sequence ID" value="NZ_LPUR01000011.1"/>
</dbReference>
<evidence type="ECO:0008006" key="4">
    <source>
        <dbReference type="Google" id="ProtNLM"/>
    </source>
</evidence>